<evidence type="ECO:0000256" key="6">
    <source>
        <dbReference type="ARBA" id="ARBA00034496"/>
    </source>
</evidence>
<evidence type="ECO:0000256" key="5">
    <source>
        <dbReference type="ARBA" id="ARBA00023004"/>
    </source>
</evidence>
<keyword evidence="5" id="KW-0408">Iron</keyword>
<comment type="caution">
    <text evidence="7">The sequence shown here is derived from an EMBL/GenBank/DDBJ whole genome shotgun (WGS) entry which is preliminary data.</text>
</comment>
<protein>
    <submittedName>
        <fullName evidence="7">Group 2 truncated hemoglobin YjbI</fullName>
    </submittedName>
</protein>
<proteinExistence type="inferred from homology"/>
<keyword evidence="8" id="KW-1185">Reference proteome</keyword>
<dbReference type="PROSITE" id="PS01213">
    <property type="entry name" value="GLOBIN_FAM_2"/>
    <property type="match status" value="1"/>
</dbReference>
<sequence length="123" mass="14525">MHEFQTIYQALGEEKIKTLVHYFYQGVAANPALLALYPEELQPAEERLFLFLQQVFGGPQIYSEQRGHPMLRKRHFQWEIDGDLRNSWLNCMFAAMGKIEIDQNTKEAMMRYFVQVANHMVNK</sequence>
<comment type="cofactor">
    <cofactor evidence="1">
        <name>heme</name>
        <dbReference type="ChEBI" id="CHEBI:30413"/>
    </cofactor>
</comment>
<dbReference type="PANTHER" id="PTHR47366">
    <property type="entry name" value="TWO-ON-TWO HEMOGLOBIN-3"/>
    <property type="match status" value="1"/>
</dbReference>
<organism evidence="7 8">
    <name type="scientific">Belliella aquatica</name>
    <dbReference type="NCBI Taxonomy" id="1323734"/>
    <lineage>
        <taxon>Bacteria</taxon>
        <taxon>Pseudomonadati</taxon>
        <taxon>Bacteroidota</taxon>
        <taxon>Cytophagia</taxon>
        <taxon>Cytophagales</taxon>
        <taxon>Cyclobacteriaceae</taxon>
        <taxon>Belliella</taxon>
    </lineage>
</organism>
<evidence type="ECO:0000313" key="7">
    <source>
        <dbReference type="EMBL" id="GGC37466.1"/>
    </source>
</evidence>
<dbReference type="EMBL" id="BMFD01000004">
    <property type="protein sequence ID" value="GGC37466.1"/>
    <property type="molecule type" value="Genomic_DNA"/>
</dbReference>
<evidence type="ECO:0000256" key="1">
    <source>
        <dbReference type="ARBA" id="ARBA00001971"/>
    </source>
</evidence>
<dbReference type="InterPro" id="IPR044203">
    <property type="entry name" value="GlbO/GLB3-like"/>
</dbReference>
<evidence type="ECO:0000313" key="8">
    <source>
        <dbReference type="Proteomes" id="UP000635885"/>
    </source>
</evidence>
<keyword evidence="4" id="KW-0479">Metal-binding</keyword>
<dbReference type="PANTHER" id="PTHR47366:SF1">
    <property type="entry name" value="TWO-ON-TWO HEMOGLOBIN-3"/>
    <property type="match status" value="1"/>
</dbReference>
<name>A0ABQ1MAC9_9BACT</name>
<gene>
    <name evidence="7" type="primary">yjbI</name>
    <name evidence="7" type="ORF">GCM10010993_15420</name>
</gene>
<keyword evidence="3" id="KW-0349">Heme</keyword>
<dbReference type="Gene3D" id="1.10.490.10">
    <property type="entry name" value="Globins"/>
    <property type="match status" value="1"/>
</dbReference>
<dbReference type="InterPro" id="IPR001486">
    <property type="entry name" value="Hemoglobin_trunc"/>
</dbReference>
<comment type="similarity">
    <text evidence="6">Belongs to the truncated hemoglobin family. Group II subfamily.</text>
</comment>
<dbReference type="InterPro" id="IPR012292">
    <property type="entry name" value="Globin/Proto"/>
</dbReference>
<evidence type="ECO:0000256" key="4">
    <source>
        <dbReference type="ARBA" id="ARBA00022723"/>
    </source>
</evidence>
<accession>A0ABQ1MAC9</accession>
<dbReference type="SUPFAM" id="SSF46458">
    <property type="entry name" value="Globin-like"/>
    <property type="match status" value="1"/>
</dbReference>
<keyword evidence="2" id="KW-0813">Transport</keyword>
<dbReference type="RefSeq" id="WP_188441412.1">
    <property type="nucleotide sequence ID" value="NZ_BMFD01000004.1"/>
</dbReference>
<dbReference type="Pfam" id="PF01152">
    <property type="entry name" value="Bac_globin"/>
    <property type="match status" value="1"/>
</dbReference>
<dbReference type="Proteomes" id="UP000635885">
    <property type="component" value="Unassembled WGS sequence"/>
</dbReference>
<dbReference type="InterPro" id="IPR009050">
    <property type="entry name" value="Globin-like_sf"/>
</dbReference>
<evidence type="ECO:0000256" key="2">
    <source>
        <dbReference type="ARBA" id="ARBA00022448"/>
    </source>
</evidence>
<reference evidence="8" key="1">
    <citation type="journal article" date="2019" name="Int. J. Syst. Evol. Microbiol.">
        <title>The Global Catalogue of Microorganisms (GCM) 10K type strain sequencing project: providing services to taxonomists for standard genome sequencing and annotation.</title>
        <authorList>
            <consortium name="The Broad Institute Genomics Platform"/>
            <consortium name="The Broad Institute Genome Sequencing Center for Infectious Disease"/>
            <person name="Wu L."/>
            <person name="Ma J."/>
        </authorList>
    </citation>
    <scope>NUCLEOTIDE SEQUENCE [LARGE SCALE GENOMIC DNA]</scope>
    <source>
        <strain evidence="8">CGMCC 1.12479</strain>
    </source>
</reference>
<dbReference type="InterPro" id="IPR019795">
    <property type="entry name" value="Globin_bac-like_CS"/>
</dbReference>
<dbReference type="CDD" id="cd08917">
    <property type="entry name" value="TrHb2_O"/>
    <property type="match status" value="1"/>
</dbReference>
<evidence type="ECO:0000256" key="3">
    <source>
        <dbReference type="ARBA" id="ARBA00022617"/>
    </source>
</evidence>